<dbReference type="Proteomes" id="UP001150217">
    <property type="component" value="Unassembled WGS sequence"/>
</dbReference>
<protein>
    <recommendedName>
        <fullName evidence="4">ARID domain-containing protein</fullName>
    </recommendedName>
</protein>
<feature type="compositionally biased region" description="Polar residues" evidence="1">
    <location>
        <begin position="1"/>
        <end position="10"/>
    </location>
</feature>
<evidence type="ECO:0000313" key="2">
    <source>
        <dbReference type="EMBL" id="KAJ4475894.1"/>
    </source>
</evidence>
<evidence type="ECO:0000313" key="3">
    <source>
        <dbReference type="Proteomes" id="UP001150217"/>
    </source>
</evidence>
<gene>
    <name evidence="2" type="ORF">C8R41DRAFT_869892</name>
</gene>
<organism evidence="2 3">
    <name type="scientific">Lentinula lateritia</name>
    <dbReference type="NCBI Taxonomy" id="40482"/>
    <lineage>
        <taxon>Eukaryota</taxon>
        <taxon>Fungi</taxon>
        <taxon>Dikarya</taxon>
        <taxon>Basidiomycota</taxon>
        <taxon>Agaricomycotina</taxon>
        <taxon>Agaricomycetes</taxon>
        <taxon>Agaricomycetidae</taxon>
        <taxon>Agaricales</taxon>
        <taxon>Marasmiineae</taxon>
        <taxon>Omphalotaceae</taxon>
        <taxon>Lentinula</taxon>
    </lineage>
</organism>
<feature type="compositionally biased region" description="Polar residues" evidence="1">
    <location>
        <begin position="148"/>
        <end position="164"/>
    </location>
</feature>
<keyword evidence="3" id="KW-1185">Reference proteome</keyword>
<reference evidence="2" key="1">
    <citation type="submission" date="2022-08" db="EMBL/GenBank/DDBJ databases">
        <title>A Global Phylogenomic Analysis of the Shiitake Genus Lentinula.</title>
        <authorList>
            <consortium name="DOE Joint Genome Institute"/>
            <person name="Sierra-Patev S."/>
            <person name="Min B."/>
            <person name="Naranjo-Ortiz M."/>
            <person name="Looney B."/>
            <person name="Konkel Z."/>
            <person name="Slot J.C."/>
            <person name="Sakamoto Y."/>
            <person name="Steenwyk J.L."/>
            <person name="Rokas A."/>
            <person name="Carro J."/>
            <person name="Camarero S."/>
            <person name="Ferreira P."/>
            <person name="Molpeceres G."/>
            <person name="Ruiz-Duenas F.J."/>
            <person name="Serrano A."/>
            <person name="Henrissat B."/>
            <person name="Drula E."/>
            <person name="Hughes K.W."/>
            <person name="Mata J.L."/>
            <person name="Ishikawa N.K."/>
            <person name="Vargas-Isla R."/>
            <person name="Ushijima S."/>
            <person name="Smith C.A."/>
            <person name="Ahrendt S."/>
            <person name="Andreopoulos W."/>
            <person name="He G."/>
            <person name="Labutti K."/>
            <person name="Lipzen A."/>
            <person name="Ng V."/>
            <person name="Riley R."/>
            <person name="Sandor L."/>
            <person name="Barry K."/>
            <person name="Martinez A.T."/>
            <person name="Xiao Y."/>
            <person name="Gibbons J.G."/>
            <person name="Terashima K."/>
            <person name="Grigoriev I.V."/>
            <person name="Hibbett D.S."/>
        </authorList>
    </citation>
    <scope>NUCLEOTIDE SEQUENCE</scope>
    <source>
        <strain evidence="2">RHP3577 ss4</strain>
    </source>
</reference>
<sequence>MTASHTSTSADALGGPPSSPNRRDSDVDEILSLFKSVFGVGVLLARYIVDDPLWSTLAAAGLPCPTCVRGKKEAFARRFLEVHGDPGQRTRYSLPTEQWRILYDRVEQSTNSTSALLELNPLDDQDQRELDHQELRELRQRQPLVPAPSTSVPHTSQLAGSSSLLPPAPVTKKRKRPAKVDPGFTPKRRRPERVVDGSSPIAPPVPQVEGEAGYRRVVLVLRPPHVPDSEITTLPGVGLRRDPSSCSPGWFV</sequence>
<feature type="region of interest" description="Disordered" evidence="1">
    <location>
        <begin position="1"/>
        <end position="24"/>
    </location>
</feature>
<evidence type="ECO:0000256" key="1">
    <source>
        <dbReference type="SAM" id="MobiDB-lite"/>
    </source>
</evidence>
<proteinExistence type="predicted"/>
<name>A0ABQ8V5V3_9AGAR</name>
<feature type="region of interest" description="Disordered" evidence="1">
    <location>
        <begin position="140"/>
        <end position="207"/>
    </location>
</feature>
<comment type="caution">
    <text evidence="2">The sequence shown here is derived from an EMBL/GenBank/DDBJ whole genome shotgun (WGS) entry which is preliminary data.</text>
</comment>
<accession>A0ABQ8V5V3</accession>
<evidence type="ECO:0008006" key="4">
    <source>
        <dbReference type="Google" id="ProtNLM"/>
    </source>
</evidence>
<dbReference type="EMBL" id="JANVFT010000073">
    <property type="protein sequence ID" value="KAJ4475894.1"/>
    <property type="molecule type" value="Genomic_DNA"/>
</dbReference>